<comment type="caution">
    <text evidence="2">The sequence shown here is derived from an EMBL/GenBank/DDBJ whole genome shotgun (WGS) entry which is preliminary data.</text>
</comment>
<name>A0A9P5Y6J4_9AGAR</name>
<gene>
    <name evidence="2" type="ORF">BDZ94DRAFT_1259700</name>
</gene>
<reference evidence="2" key="1">
    <citation type="submission" date="2020-11" db="EMBL/GenBank/DDBJ databases">
        <authorList>
            <consortium name="DOE Joint Genome Institute"/>
            <person name="Ahrendt S."/>
            <person name="Riley R."/>
            <person name="Andreopoulos W."/>
            <person name="Labutti K."/>
            <person name="Pangilinan J."/>
            <person name="Ruiz-Duenas F.J."/>
            <person name="Barrasa J.M."/>
            <person name="Sanchez-Garcia M."/>
            <person name="Camarero S."/>
            <person name="Miyauchi S."/>
            <person name="Serrano A."/>
            <person name="Linde D."/>
            <person name="Babiker R."/>
            <person name="Drula E."/>
            <person name="Ayuso-Fernandez I."/>
            <person name="Pacheco R."/>
            <person name="Padilla G."/>
            <person name="Ferreira P."/>
            <person name="Barriuso J."/>
            <person name="Kellner H."/>
            <person name="Castanera R."/>
            <person name="Alfaro M."/>
            <person name="Ramirez L."/>
            <person name="Pisabarro A.G."/>
            <person name="Kuo A."/>
            <person name="Tritt A."/>
            <person name="Lipzen A."/>
            <person name="He G."/>
            <person name="Yan M."/>
            <person name="Ng V."/>
            <person name="Cullen D."/>
            <person name="Martin F."/>
            <person name="Rosso M.-N."/>
            <person name="Henrissat B."/>
            <person name="Hibbett D."/>
            <person name="Martinez A.T."/>
            <person name="Grigoriev I.V."/>
        </authorList>
    </citation>
    <scope>NUCLEOTIDE SEQUENCE</scope>
    <source>
        <strain evidence="2">CBS 247.69</strain>
    </source>
</reference>
<protein>
    <submittedName>
        <fullName evidence="2">Uncharacterized protein</fullName>
    </submittedName>
</protein>
<sequence>MNPRYQLVERETLTDAKCINGFSWANNIKGVGPCLIAAQVMGSCNEGNWKVPLLSSSDAHYFPPNETTANLCSCSWAAYNLLSACTACQGFESSMYSWDEYKSECPPKYLSNTYFPLSIKFLGTPFIPYWSGINPLEWTDMHFNLSQARVMVSQNYANLVSTSKWQGSMPKPIPRPSIVMGNVGSILGGLSGIMLVVDVVIYMKYRERRAEERGTDTNNNIITRRRGQKRTRSYVDFLPTNNVMQDESTLPAPTLKADSITNPPTHYLPRSISREVMCPPPARPCDSLNPGPIIAVPRSGIPAFSDLRK</sequence>
<feature type="transmembrane region" description="Helical" evidence="1">
    <location>
        <begin position="178"/>
        <end position="203"/>
    </location>
</feature>
<dbReference type="OrthoDB" id="2796893at2759"/>
<keyword evidence="1" id="KW-0472">Membrane</keyword>
<dbReference type="AlphaFoldDB" id="A0A9P5Y6J4"/>
<organism evidence="2 3">
    <name type="scientific">Collybia nuda</name>
    <dbReference type="NCBI Taxonomy" id="64659"/>
    <lineage>
        <taxon>Eukaryota</taxon>
        <taxon>Fungi</taxon>
        <taxon>Dikarya</taxon>
        <taxon>Basidiomycota</taxon>
        <taxon>Agaricomycotina</taxon>
        <taxon>Agaricomycetes</taxon>
        <taxon>Agaricomycetidae</taxon>
        <taxon>Agaricales</taxon>
        <taxon>Tricholomatineae</taxon>
        <taxon>Clitocybaceae</taxon>
        <taxon>Collybia</taxon>
    </lineage>
</organism>
<proteinExistence type="predicted"/>
<evidence type="ECO:0000256" key="1">
    <source>
        <dbReference type="SAM" id="Phobius"/>
    </source>
</evidence>
<keyword evidence="3" id="KW-1185">Reference proteome</keyword>
<dbReference type="Proteomes" id="UP000807353">
    <property type="component" value="Unassembled WGS sequence"/>
</dbReference>
<keyword evidence="1" id="KW-0812">Transmembrane</keyword>
<evidence type="ECO:0000313" key="3">
    <source>
        <dbReference type="Proteomes" id="UP000807353"/>
    </source>
</evidence>
<accession>A0A9P5Y6J4</accession>
<dbReference type="EMBL" id="MU150265">
    <property type="protein sequence ID" value="KAF9463140.1"/>
    <property type="molecule type" value="Genomic_DNA"/>
</dbReference>
<evidence type="ECO:0000313" key="2">
    <source>
        <dbReference type="EMBL" id="KAF9463140.1"/>
    </source>
</evidence>
<keyword evidence="1" id="KW-1133">Transmembrane helix</keyword>